<dbReference type="AlphaFoldDB" id="M5GAJ8"/>
<dbReference type="GeneID" id="63684784"/>
<evidence type="ECO:0000313" key="3">
    <source>
        <dbReference type="EMBL" id="EJU05879.1"/>
    </source>
</evidence>
<dbReference type="Gene3D" id="2.60.120.200">
    <property type="match status" value="2"/>
</dbReference>
<evidence type="ECO:0000313" key="4">
    <source>
        <dbReference type="Proteomes" id="UP000030653"/>
    </source>
</evidence>
<feature type="domain" description="Polysaccharide lyase 14" evidence="2">
    <location>
        <begin position="375"/>
        <end position="551"/>
    </location>
</feature>
<dbReference type="RefSeq" id="XP_040632773.1">
    <property type="nucleotide sequence ID" value="XM_040769722.1"/>
</dbReference>
<feature type="region of interest" description="Disordered" evidence="1">
    <location>
        <begin position="551"/>
        <end position="575"/>
    </location>
</feature>
<reference evidence="3 4" key="1">
    <citation type="journal article" date="2012" name="Science">
        <title>The Paleozoic origin of enzymatic lignin decomposition reconstructed from 31 fungal genomes.</title>
        <authorList>
            <person name="Floudas D."/>
            <person name="Binder M."/>
            <person name="Riley R."/>
            <person name="Barry K."/>
            <person name="Blanchette R.A."/>
            <person name="Henrissat B."/>
            <person name="Martinez A.T."/>
            <person name="Otillar R."/>
            <person name="Spatafora J.W."/>
            <person name="Yadav J.S."/>
            <person name="Aerts A."/>
            <person name="Benoit I."/>
            <person name="Boyd A."/>
            <person name="Carlson A."/>
            <person name="Copeland A."/>
            <person name="Coutinho P.M."/>
            <person name="de Vries R.P."/>
            <person name="Ferreira P."/>
            <person name="Findley K."/>
            <person name="Foster B."/>
            <person name="Gaskell J."/>
            <person name="Glotzer D."/>
            <person name="Gorecki P."/>
            <person name="Heitman J."/>
            <person name="Hesse C."/>
            <person name="Hori C."/>
            <person name="Igarashi K."/>
            <person name="Jurgens J.A."/>
            <person name="Kallen N."/>
            <person name="Kersten P."/>
            <person name="Kohler A."/>
            <person name="Kuees U."/>
            <person name="Kumar T.K.A."/>
            <person name="Kuo A."/>
            <person name="LaButti K."/>
            <person name="Larrondo L.F."/>
            <person name="Lindquist E."/>
            <person name="Ling A."/>
            <person name="Lombard V."/>
            <person name="Lucas S."/>
            <person name="Lundell T."/>
            <person name="Martin R."/>
            <person name="McLaughlin D.J."/>
            <person name="Morgenstern I."/>
            <person name="Morin E."/>
            <person name="Murat C."/>
            <person name="Nagy L.G."/>
            <person name="Nolan M."/>
            <person name="Ohm R.A."/>
            <person name="Patyshakuliyeva A."/>
            <person name="Rokas A."/>
            <person name="Ruiz-Duenas F.J."/>
            <person name="Sabat G."/>
            <person name="Salamov A."/>
            <person name="Samejima M."/>
            <person name="Schmutz J."/>
            <person name="Slot J.C."/>
            <person name="St John F."/>
            <person name="Stenlid J."/>
            <person name="Sun H."/>
            <person name="Sun S."/>
            <person name="Syed K."/>
            <person name="Tsang A."/>
            <person name="Wiebenga A."/>
            <person name="Young D."/>
            <person name="Pisabarro A."/>
            <person name="Eastwood D.C."/>
            <person name="Martin F."/>
            <person name="Cullen D."/>
            <person name="Grigoriev I.V."/>
            <person name="Hibbett D.S."/>
        </authorList>
    </citation>
    <scope>NUCLEOTIDE SEQUENCE [LARGE SCALE GENOMIC DNA]</scope>
    <source>
        <strain evidence="3 4">DJM-731 SS1</strain>
    </source>
</reference>
<dbReference type="InterPro" id="IPR048958">
    <property type="entry name" value="Polysacc_lyase_14"/>
</dbReference>
<feature type="domain" description="Polysaccharide lyase 14" evidence="2">
    <location>
        <begin position="662"/>
        <end position="691"/>
    </location>
</feature>
<keyword evidence="4" id="KW-1185">Reference proteome</keyword>
<feature type="compositionally biased region" description="Low complexity" evidence="1">
    <location>
        <begin position="638"/>
        <end position="651"/>
    </location>
</feature>
<dbReference type="PANTHER" id="PTHR40124">
    <property type="match status" value="1"/>
</dbReference>
<dbReference type="PANTHER" id="PTHR40124:SF1">
    <property type="entry name" value="DISAGGREGATASE RELATED REPEAT PROTEIN"/>
    <property type="match status" value="1"/>
</dbReference>
<protein>
    <submittedName>
        <fullName evidence="3">NADP-binding protein</fullName>
    </submittedName>
</protein>
<evidence type="ECO:0000256" key="1">
    <source>
        <dbReference type="SAM" id="MobiDB-lite"/>
    </source>
</evidence>
<dbReference type="Pfam" id="PF21294">
    <property type="entry name" value="Polysacc_lyase_14"/>
    <property type="match status" value="2"/>
</dbReference>
<dbReference type="Proteomes" id="UP000030653">
    <property type="component" value="Unassembled WGS sequence"/>
</dbReference>
<dbReference type="Pfam" id="PF00106">
    <property type="entry name" value="adh_short"/>
    <property type="match status" value="1"/>
</dbReference>
<dbReference type="OrthoDB" id="10069995at2759"/>
<evidence type="ECO:0000259" key="2">
    <source>
        <dbReference type="Pfam" id="PF21294"/>
    </source>
</evidence>
<dbReference type="InterPro" id="IPR002347">
    <property type="entry name" value="SDR_fam"/>
</dbReference>
<dbReference type="PRINTS" id="PR00081">
    <property type="entry name" value="GDHRDH"/>
</dbReference>
<name>M5GAJ8_DACPD</name>
<dbReference type="EMBL" id="JH795856">
    <property type="protein sequence ID" value="EJU05879.1"/>
    <property type="molecule type" value="Genomic_DNA"/>
</dbReference>
<gene>
    <name evidence="3" type="ORF">DACRYDRAFT_113899</name>
</gene>
<dbReference type="Gene3D" id="3.40.50.720">
    <property type="entry name" value="NAD(P)-binding Rossmann-like Domain"/>
    <property type="match status" value="1"/>
</dbReference>
<proteinExistence type="predicted"/>
<dbReference type="InterPro" id="IPR036291">
    <property type="entry name" value="NAD(P)-bd_dom_sf"/>
</dbReference>
<feature type="region of interest" description="Disordered" evidence="1">
    <location>
        <begin position="622"/>
        <end position="660"/>
    </location>
</feature>
<dbReference type="HOGENOM" id="CLU_395340_0_0_1"/>
<sequence length="697" mass="73959">MSSTPTVYLVSGSNRGIGSGLVTLLAARENTVVFCGCRNPAAATDLDALVAKHPGKVHIVKIVSGDLEGNKAAVEEVRKIAGRLDVAIANAAIGNYLGPALQTPPEAMREHFEVNVIGTLVFFQAVYPLLKASTETPKFIPIASGAGSMTDGARFPVPVLAYGASKAAENYLARKLWFECPGLICVPIEPGGTKTGLTETVIQAVPQMANYPFQSAEEAAANLLKRIDEAERGGDDGPGYWLLPYAGAEDDVLLDIPPLVSSVLGILPVPTETAPIITITVTTTVTATTTVTEACSPSITSSSPPMIWRQSLTMTDLDEWNITNFACGKQNLNIVSSIPLPLYASAPIATELVSLTNDIPIIIARGPGPLPPTESPSLLRITYPIHSSDPSLTPLGGADFYSNPLSIALKNATSVSLSYSVFFPLEFDFVRGGKLPGLYGGAYGCSGGKSAEECWSSRLMWRREGAGELYLYAPKAAQTSALCSTPPLTICGSADGQSIGRGSFNFTRGAWTHVLQRVTLNTPGEWDGEFELWANGKRVIKLDGMYWRKAATPSTPDEGHEDETGGAGDESEENSPLLDQLQGILIETSSLSLGYSGFLLKPALVPSMNNTTLSQTALRPNANGVAGAGTHRPPERGTNTSLKPKTSKTTKGATSPHGPPGFSGIFFSTFFGGSGPEWATPEETWTWFKDFELVVHY</sequence>
<accession>M5GAJ8</accession>
<dbReference type="SUPFAM" id="SSF51735">
    <property type="entry name" value="NAD(P)-binding Rossmann-fold domains"/>
    <property type="match status" value="1"/>
</dbReference>
<organism evidence="3 4">
    <name type="scientific">Dacryopinax primogenitus (strain DJM 731)</name>
    <name type="common">Brown rot fungus</name>
    <dbReference type="NCBI Taxonomy" id="1858805"/>
    <lineage>
        <taxon>Eukaryota</taxon>
        <taxon>Fungi</taxon>
        <taxon>Dikarya</taxon>
        <taxon>Basidiomycota</taxon>
        <taxon>Agaricomycotina</taxon>
        <taxon>Dacrymycetes</taxon>
        <taxon>Dacrymycetales</taxon>
        <taxon>Dacrymycetaceae</taxon>
        <taxon>Dacryopinax</taxon>
    </lineage>
</organism>